<dbReference type="Proteomes" id="UP000694923">
    <property type="component" value="Unplaced"/>
</dbReference>
<feature type="domain" description="KRAB" evidence="1">
    <location>
        <begin position="47"/>
        <end position="81"/>
    </location>
</feature>
<dbReference type="InterPro" id="IPR036051">
    <property type="entry name" value="KRAB_dom_sf"/>
</dbReference>
<dbReference type="PROSITE" id="PS50805">
    <property type="entry name" value="KRAB"/>
    <property type="match status" value="1"/>
</dbReference>
<name>A0ABM0S759_GALVR</name>
<evidence type="ECO:0000313" key="2">
    <source>
        <dbReference type="Proteomes" id="UP000694923"/>
    </source>
</evidence>
<dbReference type="SUPFAM" id="SSF109640">
    <property type="entry name" value="KRAB domain (Kruppel-associated box)"/>
    <property type="match status" value="1"/>
</dbReference>
<dbReference type="Gene3D" id="6.10.140.140">
    <property type="match status" value="1"/>
</dbReference>
<keyword evidence="2" id="KW-1185">Reference proteome</keyword>
<proteinExistence type="predicted"/>
<protein>
    <submittedName>
        <fullName evidence="3">Zinc finger protein 585A-like</fullName>
    </submittedName>
</protein>
<evidence type="ECO:0000313" key="3">
    <source>
        <dbReference type="RefSeq" id="XP_008588700.1"/>
    </source>
</evidence>
<sequence length="81" mass="9392">MSFKHEYNLRSLCEICLETARGEDSHDPELGKVILKEEKGSEILGSMTFRDVIIDFAQEEWKCLNSVQRDPDVTTLMEQRT</sequence>
<reference evidence="3" key="1">
    <citation type="submission" date="2025-08" db="UniProtKB">
        <authorList>
            <consortium name="RefSeq"/>
        </authorList>
    </citation>
    <scope>IDENTIFICATION</scope>
</reference>
<dbReference type="RefSeq" id="XP_008588700.1">
    <property type="nucleotide sequence ID" value="XM_008590478.1"/>
</dbReference>
<dbReference type="InterPro" id="IPR001909">
    <property type="entry name" value="KRAB"/>
</dbReference>
<evidence type="ECO:0000259" key="1">
    <source>
        <dbReference type="PROSITE" id="PS50805"/>
    </source>
</evidence>
<gene>
    <name evidence="3" type="primary">LOC103605875</name>
</gene>
<dbReference type="Pfam" id="PF01352">
    <property type="entry name" value="KRAB"/>
    <property type="match status" value="1"/>
</dbReference>
<dbReference type="GeneID" id="103605875"/>
<organism evidence="2 3">
    <name type="scientific">Galeopterus variegatus</name>
    <name type="common">Malayan flying lemur</name>
    <name type="synonym">Cynocephalus variegatus</name>
    <dbReference type="NCBI Taxonomy" id="482537"/>
    <lineage>
        <taxon>Eukaryota</taxon>
        <taxon>Metazoa</taxon>
        <taxon>Chordata</taxon>
        <taxon>Craniata</taxon>
        <taxon>Vertebrata</taxon>
        <taxon>Euteleostomi</taxon>
        <taxon>Mammalia</taxon>
        <taxon>Eutheria</taxon>
        <taxon>Euarchontoglires</taxon>
        <taxon>Dermoptera</taxon>
        <taxon>Cynocephalidae</taxon>
        <taxon>Galeopterus</taxon>
    </lineage>
</organism>
<accession>A0ABM0S759</accession>